<dbReference type="AlphaFoldDB" id="A0AAV2RTC9"/>
<dbReference type="PROSITE" id="PS50850">
    <property type="entry name" value="MFS"/>
    <property type="match status" value="1"/>
</dbReference>
<evidence type="ECO:0000313" key="5">
    <source>
        <dbReference type="Proteomes" id="UP001497623"/>
    </source>
</evidence>
<protein>
    <recommendedName>
        <fullName evidence="3">Major facilitator superfamily (MFS) profile domain-containing protein</fullName>
    </recommendedName>
</protein>
<dbReference type="InterPro" id="IPR050327">
    <property type="entry name" value="Proton-linked_MCT"/>
</dbReference>
<dbReference type="InterPro" id="IPR011701">
    <property type="entry name" value="MFS"/>
</dbReference>
<sequence length="422" mass="46174">MSSNYGILFSPPLLQMGASSSTIAGIYTVYATMWNLSGPFVGPLSQQYGWRTIGVAGYLLISISLISSAFVTKPFYLYFTYSLLTGIGGGLLGNQAFLIISSYFKKNRGLANAIFMGSCSSGHFLGPLFLTYLLETYSFKGAALIHGAIVLNGSALALLYHPVEWHTKTKEIFTVNKSYSLTTNTSNEANKQLNSTFFIVIQKIIKNSKILSSYRAIILVLGSAFVRECYGAFLMLIPFALQSEGHTLETAAWCLSIASIGNIISRITNSVLSDHAWFNMQWVFVTGIFLTALSMLVFSLTTDMVWRNVFMVVFGYGTGIIMTLHNLVMVEVMGLQNLPAMIGVSCLANAGAANVIGPTAGLVRDMSGSYALSMLTLAVFSSMSFLLWELMPLAKRYDLASTMRTQKALTKDVEKSKQNQLF</sequence>
<comment type="caution">
    <text evidence="4">The sequence shown here is derived from an EMBL/GenBank/DDBJ whole genome shotgun (WGS) entry which is preliminary data.</text>
</comment>
<dbReference type="GO" id="GO:0008028">
    <property type="term" value="F:monocarboxylic acid transmembrane transporter activity"/>
    <property type="evidence" value="ECO:0007669"/>
    <property type="project" value="TreeGrafter"/>
</dbReference>
<evidence type="ECO:0000313" key="4">
    <source>
        <dbReference type="EMBL" id="CAL4138988.1"/>
    </source>
</evidence>
<feature type="transmembrane region" description="Helical" evidence="2">
    <location>
        <begin position="309"/>
        <end position="328"/>
    </location>
</feature>
<accession>A0AAV2RTC9</accession>
<feature type="transmembrane region" description="Helical" evidence="2">
    <location>
        <begin position="276"/>
        <end position="297"/>
    </location>
</feature>
<feature type="transmembrane region" description="Helical" evidence="2">
    <location>
        <begin position="142"/>
        <end position="160"/>
    </location>
</feature>
<comment type="subcellular location">
    <subcellularLocation>
        <location evidence="1">Membrane</location>
        <topology evidence="1">Multi-pass membrane protein</topology>
    </subcellularLocation>
</comment>
<feature type="transmembrane region" description="Helical" evidence="2">
    <location>
        <begin position="216"/>
        <end position="241"/>
    </location>
</feature>
<dbReference type="InterPro" id="IPR036259">
    <property type="entry name" value="MFS_trans_sf"/>
</dbReference>
<dbReference type="InterPro" id="IPR020846">
    <property type="entry name" value="MFS_dom"/>
</dbReference>
<dbReference type="SUPFAM" id="SSF103473">
    <property type="entry name" value="MFS general substrate transporter"/>
    <property type="match status" value="1"/>
</dbReference>
<reference evidence="4 5" key="1">
    <citation type="submission" date="2024-05" db="EMBL/GenBank/DDBJ databases">
        <authorList>
            <person name="Wallberg A."/>
        </authorList>
    </citation>
    <scope>NUCLEOTIDE SEQUENCE [LARGE SCALE GENOMIC DNA]</scope>
</reference>
<dbReference type="Gene3D" id="1.20.1250.20">
    <property type="entry name" value="MFS general substrate transporter like domains"/>
    <property type="match status" value="1"/>
</dbReference>
<feature type="transmembrane region" description="Helical" evidence="2">
    <location>
        <begin position="369"/>
        <end position="388"/>
    </location>
</feature>
<dbReference type="PANTHER" id="PTHR11360">
    <property type="entry name" value="MONOCARBOXYLATE TRANSPORTER"/>
    <property type="match status" value="1"/>
</dbReference>
<feature type="domain" description="Major facilitator superfamily (MFS) profile" evidence="3">
    <location>
        <begin position="1"/>
        <end position="396"/>
    </location>
</feature>
<dbReference type="PANTHER" id="PTHR11360:SF306">
    <property type="entry name" value="RE01051P"/>
    <property type="match status" value="1"/>
</dbReference>
<organism evidence="4 5">
    <name type="scientific">Meganyctiphanes norvegica</name>
    <name type="common">Northern krill</name>
    <name type="synonym">Thysanopoda norvegica</name>
    <dbReference type="NCBI Taxonomy" id="48144"/>
    <lineage>
        <taxon>Eukaryota</taxon>
        <taxon>Metazoa</taxon>
        <taxon>Ecdysozoa</taxon>
        <taxon>Arthropoda</taxon>
        <taxon>Crustacea</taxon>
        <taxon>Multicrustacea</taxon>
        <taxon>Malacostraca</taxon>
        <taxon>Eumalacostraca</taxon>
        <taxon>Eucarida</taxon>
        <taxon>Euphausiacea</taxon>
        <taxon>Euphausiidae</taxon>
        <taxon>Meganyctiphanes</taxon>
    </lineage>
</organism>
<dbReference type="Proteomes" id="UP001497623">
    <property type="component" value="Unassembled WGS sequence"/>
</dbReference>
<feature type="transmembrane region" description="Helical" evidence="2">
    <location>
        <begin position="110"/>
        <end position="130"/>
    </location>
</feature>
<feature type="non-terminal residue" evidence="4">
    <location>
        <position position="422"/>
    </location>
</feature>
<keyword evidence="5" id="KW-1185">Reference proteome</keyword>
<keyword evidence="2" id="KW-0472">Membrane</keyword>
<evidence type="ECO:0000256" key="1">
    <source>
        <dbReference type="ARBA" id="ARBA00004141"/>
    </source>
</evidence>
<dbReference type="GO" id="GO:0016020">
    <property type="term" value="C:membrane"/>
    <property type="evidence" value="ECO:0007669"/>
    <property type="project" value="UniProtKB-SubCell"/>
</dbReference>
<keyword evidence="2" id="KW-1133">Transmembrane helix</keyword>
<proteinExistence type="predicted"/>
<name>A0AAV2RTC9_MEGNR</name>
<dbReference type="EMBL" id="CAXKWB010031028">
    <property type="protein sequence ID" value="CAL4138988.1"/>
    <property type="molecule type" value="Genomic_DNA"/>
</dbReference>
<dbReference type="Pfam" id="PF07690">
    <property type="entry name" value="MFS_1"/>
    <property type="match status" value="1"/>
</dbReference>
<feature type="transmembrane region" description="Helical" evidence="2">
    <location>
        <begin position="340"/>
        <end position="363"/>
    </location>
</feature>
<gene>
    <name evidence="4" type="ORF">MNOR_LOCUS28306</name>
</gene>
<feature type="transmembrane region" description="Helical" evidence="2">
    <location>
        <begin position="12"/>
        <end position="36"/>
    </location>
</feature>
<evidence type="ECO:0000256" key="2">
    <source>
        <dbReference type="SAM" id="Phobius"/>
    </source>
</evidence>
<evidence type="ECO:0000259" key="3">
    <source>
        <dbReference type="PROSITE" id="PS50850"/>
    </source>
</evidence>
<keyword evidence="2" id="KW-0812">Transmembrane</keyword>
<feature type="transmembrane region" description="Helical" evidence="2">
    <location>
        <begin position="76"/>
        <end position="98"/>
    </location>
</feature>
<feature type="transmembrane region" description="Helical" evidence="2">
    <location>
        <begin position="48"/>
        <end position="70"/>
    </location>
</feature>